<reference evidence="1 2" key="1">
    <citation type="journal article" date="2017" name="Nature">
        <title>The Apostasia genome and the evolution of orchids.</title>
        <authorList>
            <person name="Zhang G.Q."/>
            <person name="Liu K.W."/>
            <person name="Li Z."/>
            <person name="Lohaus R."/>
            <person name="Hsiao Y.Y."/>
            <person name="Niu S.C."/>
            <person name="Wang J.Y."/>
            <person name="Lin Y.C."/>
            <person name="Xu Q."/>
            <person name="Chen L.J."/>
            <person name="Yoshida K."/>
            <person name="Fujiwara S."/>
            <person name="Wang Z.W."/>
            <person name="Zhang Y.Q."/>
            <person name="Mitsuda N."/>
            <person name="Wang M."/>
            <person name="Liu G.H."/>
            <person name="Pecoraro L."/>
            <person name="Huang H.X."/>
            <person name="Xiao X.J."/>
            <person name="Lin M."/>
            <person name="Wu X.Y."/>
            <person name="Wu W.L."/>
            <person name="Chen Y.Y."/>
            <person name="Chang S.B."/>
            <person name="Sakamoto S."/>
            <person name="Ohme-Takagi M."/>
            <person name="Yagi M."/>
            <person name="Zeng S.J."/>
            <person name="Shen C.Y."/>
            <person name="Yeh C.M."/>
            <person name="Luo Y.B."/>
            <person name="Tsai W.C."/>
            <person name="Van de Peer Y."/>
            <person name="Liu Z.J."/>
        </authorList>
    </citation>
    <scope>NUCLEOTIDE SEQUENCE [LARGE SCALE GENOMIC DNA]</scope>
    <source>
        <strain evidence="2">cv. Shenzhen</strain>
        <tissue evidence="1">Stem</tissue>
    </source>
</reference>
<keyword evidence="2" id="KW-1185">Reference proteome</keyword>
<accession>A0A2I0ADR8</accession>
<sequence>MIFIALLFLEDEAADISLDVKIVEIKFSLKFRSHLQKVLYSDSLMMSINSVGWLMCLSLAFGVFCGDSLGENELV</sequence>
<protein>
    <submittedName>
        <fullName evidence="1">Uncharacterized protein</fullName>
    </submittedName>
</protein>
<gene>
    <name evidence="1" type="ORF">AXF42_Ash009185</name>
</gene>
<dbReference type="Proteomes" id="UP000236161">
    <property type="component" value="Unassembled WGS sequence"/>
</dbReference>
<proteinExistence type="predicted"/>
<evidence type="ECO:0000313" key="1">
    <source>
        <dbReference type="EMBL" id="PKA53689.1"/>
    </source>
</evidence>
<organism evidence="1 2">
    <name type="scientific">Apostasia shenzhenica</name>
    <dbReference type="NCBI Taxonomy" id="1088818"/>
    <lineage>
        <taxon>Eukaryota</taxon>
        <taxon>Viridiplantae</taxon>
        <taxon>Streptophyta</taxon>
        <taxon>Embryophyta</taxon>
        <taxon>Tracheophyta</taxon>
        <taxon>Spermatophyta</taxon>
        <taxon>Magnoliopsida</taxon>
        <taxon>Liliopsida</taxon>
        <taxon>Asparagales</taxon>
        <taxon>Orchidaceae</taxon>
        <taxon>Apostasioideae</taxon>
        <taxon>Apostasia</taxon>
    </lineage>
</organism>
<evidence type="ECO:0000313" key="2">
    <source>
        <dbReference type="Proteomes" id="UP000236161"/>
    </source>
</evidence>
<dbReference type="AlphaFoldDB" id="A0A2I0ADR8"/>
<dbReference type="EMBL" id="KZ451993">
    <property type="protein sequence ID" value="PKA53689.1"/>
    <property type="molecule type" value="Genomic_DNA"/>
</dbReference>
<name>A0A2I0ADR8_9ASPA</name>